<dbReference type="EMBL" id="JASCZI010122349">
    <property type="protein sequence ID" value="MED6164173.1"/>
    <property type="molecule type" value="Genomic_DNA"/>
</dbReference>
<sequence>MVEGLDRLLVYPPSLPDSIREQPGFVSEYYDNFMAYVQSIQVSDPELLVSCFIYGLQIQIHGEVLRKKKPNTMIQAWFSARLCELNLEEDEKLEPEIQVTSDQEITTDSTQFHQIQEITEHKITTYSDIEAFSDSEFQLFNNLSTNRENETSNLVPTFLDRGTSSLDGSNGGTRSPNCTVGADITTLASNNAEDSAVAKGNVVDANAEPVLYFTKEETVNQPLPKLPELPSHVTSQFLDCNTSN</sequence>
<dbReference type="Proteomes" id="UP001341840">
    <property type="component" value="Unassembled WGS sequence"/>
</dbReference>
<evidence type="ECO:0000313" key="1">
    <source>
        <dbReference type="EMBL" id="MED6164173.1"/>
    </source>
</evidence>
<name>A0ABU6UVW7_9FABA</name>
<gene>
    <name evidence="1" type="ORF">PIB30_087108</name>
</gene>
<proteinExistence type="predicted"/>
<protein>
    <submittedName>
        <fullName evidence="1">Uncharacterized protein</fullName>
    </submittedName>
</protein>
<evidence type="ECO:0000313" key="2">
    <source>
        <dbReference type="Proteomes" id="UP001341840"/>
    </source>
</evidence>
<reference evidence="1 2" key="1">
    <citation type="journal article" date="2023" name="Plants (Basel)">
        <title>Bridging the Gap: Combining Genomics and Transcriptomics Approaches to Understand Stylosanthes scabra, an Orphan Legume from the Brazilian Caatinga.</title>
        <authorList>
            <person name="Ferreira-Neto J.R.C."/>
            <person name="da Silva M.D."/>
            <person name="Binneck E."/>
            <person name="de Melo N.F."/>
            <person name="da Silva R.H."/>
            <person name="de Melo A.L.T.M."/>
            <person name="Pandolfi V."/>
            <person name="Bustamante F.O."/>
            <person name="Brasileiro-Vidal A.C."/>
            <person name="Benko-Iseppon A.M."/>
        </authorList>
    </citation>
    <scope>NUCLEOTIDE SEQUENCE [LARGE SCALE GENOMIC DNA]</scope>
    <source>
        <tissue evidence="1">Leaves</tissue>
    </source>
</reference>
<accession>A0ABU6UVW7</accession>
<organism evidence="1 2">
    <name type="scientific">Stylosanthes scabra</name>
    <dbReference type="NCBI Taxonomy" id="79078"/>
    <lineage>
        <taxon>Eukaryota</taxon>
        <taxon>Viridiplantae</taxon>
        <taxon>Streptophyta</taxon>
        <taxon>Embryophyta</taxon>
        <taxon>Tracheophyta</taxon>
        <taxon>Spermatophyta</taxon>
        <taxon>Magnoliopsida</taxon>
        <taxon>eudicotyledons</taxon>
        <taxon>Gunneridae</taxon>
        <taxon>Pentapetalae</taxon>
        <taxon>rosids</taxon>
        <taxon>fabids</taxon>
        <taxon>Fabales</taxon>
        <taxon>Fabaceae</taxon>
        <taxon>Papilionoideae</taxon>
        <taxon>50 kb inversion clade</taxon>
        <taxon>dalbergioids sensu lato</taxon>
        <taxon>Dalbergieae</taxon>
        <taxon>Pterocarpus clade</taxon>
        <taxon>Stylosanthes</taxon>
    </lineage>
</organism>
<keyword evidence="2" id="KW-1185">Reference proteome</keyword>
<comment type="caution">
    <text evidence="1">The sequence shown here is derived from an EMBL/GenBank/DDBJ whole genome shotgun (WGS) entry which is preliminary data.</text>
</comment>